<organism evidence="2 3">
    <name type="scientific">Ancylostoma duodenale</name>
    <dbReference type="NCBI Taxonomy" id="51022"/>
    <lineage>
        <taxon>Eukaryota</taxon>
        <taxon>Metazoa</taxon>
        <taxon>Ecdysozoa</taxon>
        <taxon>Nematoda</taxon>
        <taxon>Chromadorea</taxon>
        <taxon>Rhabditida</taxon>
        <taxon>Rhabditina</taxon>
        <taxon>Rhabditomorpha</taxon>
        <taxon>Strongyloidea</taxon>
        <taxon>Ancylostomatidae</taxon>
        <taxon>Ancylostomatinae</taxon>
        <taxon>Ancylostoma</taxon>
    </lineage>
</organism>
<feature type="domain" description="PiggyBac transposable element-derived protein" evidence="1">
    <location>
        <begin position="2"/>
        <end position="179"/>
    </location>
</feature>
<evidence type="ECO:0000259" key="1">
    <source>
        <dbReference type="Pfam" id="PF13843"/>
    </source>
</evidence>
<dbReference type="InterPro" id="IPR029526">
    <property type="entry name" value="PGBD"/>
</dbReference>
<evidence type="ECO:0000313" key="3">
    <source>
        <dbReference type="Proteomes" id="UP000054047"/>
    </source>
</evidence>
<dbReference type="Proteomes" id="UP000054047">
    <property type="component" value="Unassembled WGS sequence"/>
</dbReference>
<name>A0A0C2DK98_9BILA</name>
<dbReference type="EMBL" id="KN728983">
    <property type="protein sequence ID" value="KIH62942.1"/>
    <property type="molecule type" value="Genomic_DNA"/>
</dbReference>
<reference evidence="2 3" key="1">
    <citation type="submission" date="2013-12" db="EMBL/GenBank/DDBJ databases">
        <title>Draft genome of the parsitic nematode Ancylostoma duodenale.</title>
        <authorList>
            <person name="Mitreva M."/>
        </authorList>
    </citation>
    <scope>NUCLEOTIDE SEQUENCE [LARGE SCALE GENOMIC DNA]</scope>
    <source>
        <strain evidence="2 3">Zhejiang</strain>
    </source>
</reference>
<sequence>MYKISEFLHLFNKACQDSFRPGRELCIDESLVPFRGRIVFRQYIPSKRHRHGIKLFKMCTKGGYTYRTIVYAGKQLQKRIASVSEEVVMALMEGLLDSGRVLFTDNYYTSIPLAEALIMRKTNLVGTVRRNRKGLPPNIISRKLKKGQQMAQQKRNGVLVLEWRDKRDVLMLPTMHDDSVNANGKPN</sequence>
<dbReference type="PANTHER" id="PTHR46599">
    <property type="entry name" value="PIGGYBAC TRANSPOSABLE ELEMENT-DERIVED PROTEIN 4"/>
    <property type="match status" value="1"/>
</dbReference>
<dbReference type="Pfam" id="PF13843">
    <property type="entry name" value="DDE_Tnp_1_7"/>
    <property type="match status" value="1"/>
</dbReference>
<feature type="non-terminal residue" evidence="2">
    <location>
        <position position="187"/>
    </location>
</feature>
<accession>A0A0C2DK98</accession>
<evidence type="ECO:0000313" key="2">
    <source>
        <dbReference type="EMBL" id="KIH62942.1"/>
    </source>
</evidence>
<keyword evidence="3" id="KW-1185">Reference proteome</keyword>
<proteinExistence type="predicted"/>
<protein>
    <recommendedName>
        <fullName evidence="1">PiggyBac transposable element-derived protein domain-containing protein</fullName>
    </recommendedName>
</protein>
<dbReference type="AlphaFoldDB" id="A0A0C2DK98"/>
<dbReference type="PANTHER" id="PTHR46599:SF3">
    <property type="entry name" value="PIGGYBAC TRANSPOSABLE ELEMENT-DERIVED PROTEIN 4"/>
    <property type="match status" value="1"/>
</dbReference>
<dbReference type="OrthoDB" id="10030973at2759"/>
<gene>
    <name evidence="2" type="ORF">ANCDUO_06765</name>
</gene>